<proteinExistence type="predicted"/>
<feature type="region of interest" description="Disordered" evidence="1">
    <location>
        <begin position="60"/>
        <end position="88"/>
    </location>
</feature>
<sequence length="88" mass="9069">MMRISAHCNLCLPGPSSSASASQVAGITGARHHTRLILVFLGEIGFHHVGQAGLELLTSSDPPTSVSKSAEITGVSHHNQPTCGDSVP</sequence>
<reference evidence="2" key="3">
    <citation type="submission" date="2025-09" db="UniProtKB">
        <authorList>
            <consortium name="Ensembl"/>
        </authorList>
    </citation>
    <scope>IDENTIFICATION</scope>
</reference>
<organism evidence="2 3">
    <name type="scientific">Callithrix jacchus</name>
    <name type="common">White-tufted-ear marmoset</name>
    <name type="synonym">Simia Jacchus</name>
    <dbReference type="NCBI Taxonomy" id="9483"/>
    <lineage>
        <taxon>Eukaryota</taxon>
        <taxon>Metazoa</taxon>
        <taxon>Chordata</taxon>
        <taxon>Craniata</taxon>
        <taxon>Vertebrata</taxon>
        <taxon>Euteleostomi</taxon>
        <taxon>Mammalia</taxon>
        <taxon>Eutheria</taxon>
        <taxon>Euarchontoglires</taxon>
        <taxon>Primates</taxon>
        <taxon>Haplorrhini</taxon>
        <taxon>Platyrrhini</taxon>
        <taxon>Cebidae</taxon>
        <taxon>Callitrichinae</taxon>
        <taxon>Callithrix</taxon>
        <taxon>Callithrix</taxon>
    </lineage>
</organism>
<dbReference type="STRING" id="9483.ENSCJAP00000077927"/>
<evidence type="ECO:0000313" key="3">
    <source>
        <dbReference type="Proteomes" id="UP000008225"/>
    </source>
</evidence>
<dbReference type="PRINTS" id="PR02045">
    <property type="entry name" value="F138DOMAIN"/>
</dbReference>
<dbReference type="PANTHER" id="PTHR12138">
    <property type="entry name" value="PRIMATE-EXPANDED PROTEIN FAMILY"/>
    <property type="match status" value="1"/>
</dbReference>
<keyword evidence="3" id="KW-1185">Reference proteome</keyword>
<reference evidence="2" key="2">
    <citation type="submission" date="2025-08" db="UniProtKB">
        <authorList>
            <consortium name="Ensembl"/>
        </authorList>
    </citation>
    <scope>IDENTIFICATION</scope>
</reference>
<dbReference type="InParanoid" id="A0A5F4WJR6"/>
<name>A0A5F4WJR6_CALJA</name>
<evidence type="ECO:0000256" key="1">
    <source>
        <dbReference type="SAM" id="MobiDB-lite"/>
    </source>
</evidence>
<dbReference type="AlphaFoldDB" id="A0A5F4WJR6"/>
<protein>
    <submittedName>
        <fullName evidence="2">Uncharacterized protein</fullName>
    </submittedName>
</protein>
<dbReference type="Ensembl" id="ENSCJAT00000088741.2">
    <property type="protein sequence ID" value="ENSCJAP00000077927.2"/>
    <property type="gene ID" value="ENSCJAG00000054190.2"/>
</dbReference>
<evidence type="ECO:0000313" key="2">
    <source>
        <dbReference type="Ensembl" id="ENSCJAP00000077927.2"/>
    </source>
</evidence>
<dbReference type="Bgee" id="ENSCJAG00000054190">
    <property type="expression patterns" value="Expressed in testis and 5 other cell types or tissues"/>
</dbReference>
<dbReference type="Proteomes" id="UP000008225">
    <property type="component" value="Chromosome 11"/>
</dbReference>
<reference evidence="2" key="1">
    <citation type="submission" date="2009-03" db="EMBL/GenBank/DDBJ databases">
        <authorList>
            <person name="Warren W."/>
            <person name="Ye L."/>
            <person name="Minx P."/>
            <person name="Worley K."/>
            <person name="Gibbs R."/>
            <person name="Wilson R.K."/>
        </authorList>
    </citation>
    <scope>NUCLEOTIDE SEQUENCE [LARGE SCALE GENOMIC DNA]</scope>
</reference>
<dbReference type="GeneTree" id="ENSGT01120000271815"/>
<accession>A0A5F4WJR6</accession>
<dbReference type="PANTHER" id="PTHR12138:SF135">
    <property type="entry name" value="SAM DOMAIN-CONTAINING PROTEIN"/>
    <property type="match status" value="1"/>
</dbReference>